<keyword evidence="5 8" id="KW-0547">Nucleotide-binding</keyword>
<dbReference type="RefSeq" id="WP_253447059.1">
    <property type="nucleotide sequence ID" value="NZ_JALJYF010000001.1"/>
</dbReference>
<evidence type="ECO:0000256" key="2">
    <source>
        <dbReference type="ARBA" id="ARBA00020953"/>
    </source>
</evidence>
<name>A0ABT1G7P0_9GAMM</name>
<comment type="similarity">
    <text evidence="1 8 9 10">Belongs to the TRAFAC class TrmE-Era-EngA-EngB-Septin-like GTPase superfamily. EngA (Der) GTPase family.</text>
</comment>
<keyword evidence="6 8" id="KW-0342">GTP-binding</keyword>
<evidence type="ECO:0000256" key="4">
    <source>
        <dbReference type="ARBA" id="ARBA00022737"/>
    </source>
</evidence>
<dbReference type="InterPro" id="IPR015946">
    <property type="entry name" value="KH_dom-like_a/b"/>
</dbReference>
<dbReference type="CDD" id="cd01894">
    <property type="entry name" value="EngA1"/>
    <property type="match status" value="1"/>
</dbReference>
<dbReference type="PROSITE" id="PS51712">
    <property type="entry name" value="G_ENGA"/>
    <property type="match status" value="2"/>
</dbReference>
<dbReference type="PANTHER" id="PTHR43834:SF6">
    <property type="entry name" value="GTPASE DER"/>
    <property type="match status" value="1"/>
</dbReference>
<feature type="binding site" evidence="8">
    <location>
        <begin position="118"/>
        <end position="121"/>
    </location>
    <ligand>
        <name>GTP</name>
        <dbReference type="ChEBI" id="CHEBI:37565"/>
        <label>1</label>
    </ligand>
</feature>
<dbReference type="NCBIfam" id="TIGR03594">
    <property type="entry name" value="GTPase_EngA"/>
    <property type="match status" value="1"/>
</dbReference>
<feature type="binding site" evidence="8">
    <location>
        <begin position="56"/>
        <end position="60"/>
    </location>
    <ligand>
        <name>GTP</name>
        <dbReference type="ChEBI" id="CHEBI:37565"/>
        <label>1</label>
    </ligand>
</feature>
<dbReference type="Proteomes" id="UP001523550">
    <property type="component" value="Unassembled WGS sequence"/>
</dbReference>
<reference evidence="13 14" key="1">
    <citation type="submission" date="2022-03" db="EMBL/GenBank/DDBJ databases">
        <title>Genomic Encyclopedia of Type Strains, Phase III (KMG-III): the genomes of soil and plant-associated and newly described type strains.</title>
        <authorList>
            <person name="Whitman W."/>
        </authorList>
    </citation>
    <scope>NUCLEOTIDE SEQUENCE [LARGE SCALE GENOMIC DNA]</scope>
    <source>
        <strain evidence="13 14">BSker1</strain>
    </source>
</reference>
<dbReference type="CDD" id="cd01895">
    <property type="entry name" value="EngA2"/>
    <property type="match status" value="1"/>
</dbReference>
<dbReference type="Gene3D" id="3.30.300.20">
    <property type="match status" value="1"/>
</dbReference>
<accession>A0ABT1G7P0</accession>
<dbReference type="InterPro" id="IPR006073">
    <property type="entry name" value="GTP-bd"/>
</dbReference>
<sequence>MLPVIALLGRPNVGKSTLFNQLTRSRDALVADTPGLTRDRQYGIGRAGPGPYVVIDTGGIGESERPVETLMEQQSLRALEEADVAIFVVDGQQGMTPADETLAHAFRRQKKPIILAVNKSEGQARESVTAEFHALALGEPQAISAYKGRGIIPLIEQALSHVPHAEAHDAASDYSEAGVRVAVIGRPNVGKSTLINRWLGDERMVASDEPGTTRDSVRVPFSREGRDYVLVDTAGVRRRAKVSEHIEKLSVVKTLQAIEDANVVVALVDGSEGVTDQDASIMGLALQAGRAMVVAVNKWDGLSPERRQRTKAEIDLKLPFLGFAKQHFISAVHGTGVGELLGSVDEAWEAANRDMPTPVLTRALEDAISRHAPPVTRSHRIKLRYAHQGGKNPPRIVIHGNQTERTPRAYRRYLENYFRQTFDLQGTPVEIEFRTTDNPFKGKRNQLTDRQLQKRKRLKRHSKGK</sequence>
<feature type="domain" description="EngA-type G" evidence="12">
    <location>
        <begin position="3"/>
        <end position="166"/>
    </location>
</feature>
<dbReference type="PANTHER" id="PTHR43834">
    <property type="entry name" value="GTPASE DER"/>
    <property type="match status" value="1"/>
</dbReference>
<evidence type="ECO:0000256" key="3">
    <source>
        <dbReference type="ARBA" id="ARBA00022517"/>
    </source>
</evidence>
<feature type="domain" description="EngA-type G" evidence="12">
    <location>
        <begin position="179"/>
        <end position="352"/>
    </location>
</feature>
<dbReference type="EMBL" id="JALJYF010000001">
    <property type="protein sequence ID" value="MCP1727324.1"/>
    <property type="molecule type" value="Genomic_DNA"/>
</dbReference>
<feature type="binding site" evidence="8">
    <location>
        <begin position="232"/>
        <end position="236"/>
    </location>
    <ligand>
        <name>GTP</name>
        <dbReference type="ChEBI" id="CHEBI:37565"/>
        <label>2</label>
    </ligand>
</feature>
<dbReference type="InterPro" id="IPR031166">
    <property type="entry name" value="G_ENGA"/>
</dbReference>
<evidence type="ECO:0000256" key="10">
    <source>
        <dbReference type="RuleBase" id="RU004481"/>
    </source>
</evidence>
<dbReference type="PIRSF" id="PIRSF006485">
    <property type="entry name" value="GTP-binding_EngA"/>
    <property type="match status" value="1"/>
</dbReference>
<keyword evidence="14" id="KW-1185">Reference proteome</keyword>
<comment type="subunit">
    <text evidence="8">Associates with the 50S ribosomal subunit.</text>
</comment>
<dbReference type="SUPFAM" id="SSF52540">
    <property type="entry name" value="P-loop containing nucleoside triphosphate hydrolases"/>
    <property type="match status" value="2"/>
</dbReference>
<organism evidence="13 14">
    <name type="scientific">Natronospira proteinivora</name>
    <dbReference type="NCBI Taxonomy" id="1807133"/>
    <lineage>
        <taxon>Bacteria</taxon>
        <taxon>Pseudomonadati</taxon>
        <taxon>Pseudomonadota</taxon>
        <taxon>Gammaproteobacteria</taxon>
        <taxon>Natronospirales</taxon>
        <taxon>Natronospiraceae</taxon>
        <taxon>Natronospira</taxon>
    </lineage>
</organism>
<dbReference type="InterPro" id="IPR032859">
    <property type="entry name" value="KH_dom-like"/>
</dbReference>
<evidence type="ECO:0000256" key="11">
    <source>
        <dbReference type="SAM" id="MobiDB-lite"/>
    </source>
</evidence>
<dbReference type="InterPro" id="IPR027417">
    <property type="entry name" value="P-loop_NTPase"/>
</dbReference>
<dbReference type="HAMAP" id="MF_00195">
    <property type="entry name" value="GTPase_Der"/>
    <property type="match status" value="1"/>
</dbReference>
<feature type="compositionally biased region" description="Basic residues" evidence="11">
    <location>
        <begin position="453"/>
        <end position="465"/>
    </location>
</feature>
<evidence type="ECO:0000256" key="7">
    <source>
        <dbReference type="ARBA" id="ARBA00032345"/>
    </source>
</evidence>
<evidence type="ECO:0000256" key="5">
    <source>
        <dbReference type="ARBA" id="ARBA00022741"/>
    </source>
</evidence>
<dbReference type="Gene3D" id="3.40.50.300">
    <property type="entry name" value="P-loop containing nucleotide triphosphate hydrolases"/>
    <property type="match status" value="2"/>
</dbReference>
<gene>
    <name evidence="8" type="primary">der</name>
    <name evidence="13" type="ORF">J2T60_001289</name>
</gene>
<evidence type="ECO:0000256" key="6">
    <source>
        <dbReference type="ARBA" id="ARBA00023134"/>
    </source>
</evidence>
<evidence type="ECO:0000313" key="14">
    <source>
        <dbReference type="Proteomes" id="UP001523550"/>
    </source>
</evidence>
<keyword evidence="4 10" id="KW-0677">Repeat</keyword>
<dbReference type="Pfam" id="PF14714">
    <property type="entry name" value="KH_dom-like"/>
    <property type="match status" value="1"/>
</dbReference>
<comment type="caution">
    <text evidence="13">The sequence shown here is derived from an EMBL/GenBank/DDBJ whole genome shotgun (WGS) entry which is preliminary data.</text>
</comment>
<feature type="binding site" evidence="8">
    <location>
        <begin position="9"/>
        <end position="16"/>
    </location>
    <ligand>
        <name>GTP</name>
        <dbReference type="ChEBI" id="CHEBI:37565"/>
        <label>1</label>
    </ligand>
</feature>
<dbReference type="PRINTS" id="PR00326">
    <property type="entry name" value="GTP1OBG"/>
</dbReference>
<feature type="binding site" evidence="8">
    <location>
        <begin position="185"/>
        <end position="192"/>
    </location>
    <ligand>
        <name>GTP</name>
        <dbReference type="ChEBI" id="CHEBI:37565"/>
        <label>2</label>
    </ligand>
</feature>
<feature type="binding site" evidence="8">
    <location>
        <begin position="297"/>
        <end position="300"/>
    </location>
    <ligand>
        <name>GTP</name>
        <dbReference type="ChEBI" id="CHEBI:37565"/>
        <label>2</label>
    </ligand>
</feature>
<evidence type="ECO:0000256" key="1">
    <source>
        <dbReference type="ARBA" id="ARBA00008279"/>
    </source>
</evidence>
<evidence type="ECO:0000256" key="9">
    <source>
        <dbReference type="PROSITE-ProRule" id="PRU01049"/>
    </source>
</evidence>
<evidence type="ECO:0000259" key="12">
    <source>
        <dbReference type="PROSITE" id="PS51712"/>
    </source>
</evidence>
<dbReference type="NCBIfam" id="TIGR00231">
    <property type="entry name" value="small_GTP"/>
    <property type="match status" value="2"/>
</dbReference>
<feature type="region of interest" description="Disordered" evidence="11">
    <location>
        <begin position="435"/>
        <end position="465"/>
    </location>
</feature>
<evidence type="ECO:0000256" key="8">
    <source>
        <dbReference type="HAMAP-Rule" id="MF_00195"/>
    </source>
</evidence>
<protein>
    <recommendedName>
        <fullName evidence="2 8">GTPase Der</fullName>
    </recommendedName>
    <alternativeName>
        <fullName evidence="7 8">GTP-binding protein EngA</fullName>
    </alternativeName>
</protein>
<keyword evidence="3 8" id="KW-0690">Ribosome biogenesis</keyword>
<proteinExistence type="inferred from homology"/>
<dbReference type="InterPro" id="IPR016484">
    <property type="entry name" value="GTPase_Der"/>
</dbReference>
<dbReference type="Pfam" id="PF01926">
    <property type="entry name" value="MMR_HSR1"/>
    <property type="match status" value="2"/>
</dbReference>
<evidence type="ECO:0000313" key="13">
    <source>
        <dbReference type="EMBL" id="MCP1727324.1"/>
    </source>
</evidence>
<dbReference type="InterPro" id="IPR005225">
    <property type="entry name" value="Small_GTP-bd"/>
</dbReference>
<comment type="function">
    <text evidence="8 10">GTPase that plays an essential role in the late steps of ribosome biogenesis.</text>
</comment>